<organism evidence="1 2">
    <name type="scientific">Jimgerdemannia flammicorona</name>
    <dbReference type="NCBI Taxonomy" id="994334"/>
    <lineage>
        <taxon>Eukaryota</taxon>
        <taxon>Fungi</taxon>
        <taxon>Fungi incertae sedis</taxon>
        <taxon>Mucoromycota</taxon>
        <taxon>Mucoromycotina</taxon>
        <taxon>Endogonomycetes</taxon>
        <taxon>Endogonales</taxon>
        <taxon>Endogonaceae</taxon>
        <taxon>Jimgerdemannia</taxon>
    </lineage>
</organism>
<comment type="caution">
    <text evidence="1">The sequence shown here is derived from an EMBL/GenBank/DDBJ whole genome shotgun (WGS) entry which is preliminary data.</text>
</comment>
<sequence length="45" mass="5574">MKRRSKLRSLHNSCLWNCQRYRRSKRCTIVPPLTPKKCSKRRWTI</sequence>
<dbReference type="Proteomes" id="UP000268093">
    <property type="component" value="Unassembled WGS sequence"/>
</dbReference>
<proteinExistence type="predicted"/>
<protein>
    <submittedName>
        <fullName evidence="1">Uncharacterized protein</fullName>
    </submittedName>
</protein>
<gene>
    <name evidence="1" type="ORF">BC936DRAFT_143991</name>
</gene>
<accession>A0A432ZYP9</accession>
<evidence type="ECO:0000313" key="2">
    <source>
        <dbReference type="Proteomes" id="UP000268093"/>
    </source>
</evidence>
<keyword evidence="2" id="KW-1185">Reference proteome</keyword>
<dbReference type="OrthoDB" id="2443690at2759"/>
<name>A0A432ZYP9_9FUNG</name>
<dbReference type="EMBL" id="RBNI01029755">
    <property type="protein sequence ID" value="RUO95455.1"/>
    <property type="molecule type" value="Genomic_DNA"/>
</dbReference>
<evidence type="ECO:0000313" key="1">
    <source>
        <dbReference type="EMBL" id="RUO95455.1"/>
    </source>
</evidence>
<dbReference type="AlphaFoldDB" id="A0A432ZYP9"/>
<reference evidence="1 2" key="1">
    <citation type="journal article" date="2018" name="New Phytol.">
        <title>Phylogenomics of Endogonaceae and evolution of mycorrhizas within Mucoromycota.</title>
        <authorList>
            <person name="Chang Y."/>
            <person name="Desiro A."/>
            <person name="Na H."/>
            <person name="Sandor L."/>
            <person name="Lipzen A."/>
            <person name="Clum A."/>
            <person name="Barry K."/>
            <person name="Grigoriev I.V."/>
            <person name="Martin F.M."/>
            <person name="Stajich J.E."/>
            <person name="Smith M.E."/>
            <person name="Bonito G."/>
            <person name="Spatafora J.W."/>
        </authorList>
    </citation>
    <scope>NUCLEOTIDE SEQUENCE [LARGE SCALE GENOMIC DNA]</scope>
    <source>
        <strain evidence="1 2">GMNB39</strain>
    </source>
</reference>